<dbReference type="Pfam" id="PF00534">
    <property type="entry name" value="Glycos_transf_1"/>
    <property type="match status" value="1"/>
</dbReference>
<comment type="caution">
    <text evidence="2">The sequence shown here is derived from an EMBL/GenBank/DDBJ whole genome shotgun (WGS) entry which is preliminary data.</text>
</comment>
<protein>
    <submittedName>
        <fullName evidence="2">Glycosyltransferase family 4 protein</fullName>
    </submittedName>
</protein>
<keyword evidence="2" id="KW-0808">Transferase</keyword>
<keyword evidence="3" id="KW-1185">Reference proteome</keyword>
<evidence type="ECO:0000313" key="2">
    <source>
        <dbReference type="EMBL" id="NVN41786.1"/>
    </source>
</evidence>
<gene>
    <name evidence="2" type="ORF">HUK82_14635</name>
</gene>
<sequence>MRIGFVIEHIGALGGTERAATAVLNGLAGHPGIGALHLLEVAPVGPPVFALDPRIERTAFSAHKVSLVRAWPRLVRWLRAQARRLRLDVVVVVEATHALYAVPALAGTAVRTIVWEHFNFRADMGRRKRRLGRRLAGWWAHDVVTLTRRDVALWQDGMRVRARLTAIPNIAPPARDTTYDTGTRLAVAVGRLVPQKGFDRLIPLWARVMRDPAARDWRLAIVGDGPDRAMLLGLIEAHGLVGRVTLVPATDDIDAVYRAAGLCCFPSRFEGFGMVLVEAASWGVPAVAFDCEAGPSDIILDGETGLLVPQDHEAAFEVAVLRMIGDDALRARMSAAARTDVARFSEAR</sequence>
<dbReference type="Proteomes" id="UP000585665">
    <property type="component" value="Unassembled WGS sequence"/>
</dbReference>
<dbReference type="PANTHER" id="PTHR12526:SF630">
    <property type="entry name" value="GLYCOSYLTRANSFERASE"/>
    <property type="match status" value="1"/>
</dbReference>
<dbReference type="AlphaFoldDB" id="A0A850PHR7"/>
<name>A0A850PHR7_9PROT</name>
<proteinExistence type="predicted"/>
<feature type="non-terminal residue" evidence="2">
    <location>
        <position position="348"/>
    </location>
</feature>
<dbReference type="Gene3D" id="3.40.50.2000">
    <property type="entry name" value="Glycogen Phosphorylase B"/>
    <property type="match status" value="2"/>
</dbReference>
<dbReference type="SUPFAM" id="SSF53756">
    <property type="entry name" value="UDP-Glycosyltransferase/glycogen phosphorylase"/>
    <property type="match status" value="1"/>
</dbReference>
<dbReference type="EMBL" id="JABXXR010000184">
    <property type="protein sequence ID" value="NVN41786.1"/>
    <property type="molecule type" value="Genomic_DNA"/>
</dbReference>
<feature type="domain" description="Glycosyl transferase family 1" evidence="1">
    <location>
        <begin position="180"/>
        <end position="339"/>
    </location>
</feature>
<evidence type="ECO:0000259" key="1">
    <source>
        <dbReference type="Pfam" id="PF00534"/>
    </source>
</evidence>
<dbReference type="InterPro" id="IPR001296">
    <property type="entry name" value="Glyco_trans_1"/>
</dbReference>
<dbReference type="GO" id="GO:0016757">
    <property type="term" value="F:glycosyltransferase activity"/>
    <property type="evidence" value="ECO:0007669"/>
    <property type="project" value="InterPro"/>
</dbReference>
<dbReference type="CDD" id="cd03820">
    <property type="entry name" value="GT4_AmsD-like"/>
    <property type="match status" value="1"/>
</dbReference>
<reference evidence="2 3" key="1">
    <citation type="submission" date="2020-06" db="EMBL/GenBank/DDBJ databases">
        <title>Description of novel acetic acid bacteria.</title>
        <authorList>
            <person name="Sombolestani A."/>
        </authorList>
    </citation>
    <scope>NUCLEOTIDE SEQUENCE [LARGE SCALE GENOMIC DNA]</scope>
    <source>
        <strain evidence="2 3">LMG 27010</strain>
    </source>
</reference>
<dbReference type="PANTHER" id="PTHR12526">
    <property type="entry name" value="GLYCOSYLTRANSFERASE"/>
    <property type="match status" value="1"/>
</dbReference>
<organism evidence="2 3">
    <name type="scientific">Ameyamaea chiangmaiensis</name>
    <dbReference type="NCBI Taxonomy" id="442969"/>
    <lineage>
        <taxon>Bacteria</taxon>
        <taxon>Pseudomonadati</taxon>
        <taxon>Pseudomonadota</taxon>
        <taxon>Alphaproteobacteria</taxon>
        <taxon>Acetobacterales</taxon>
        <taxon>Acetobacteraceae</taxon>
        <taxon>Ameyamaea</taxon>
    </lineage>
</organism>
<accession>A0A850PHR7</accession>
<evidence type="ECO:0000313" key="3">
    <source>
        <dbReference type="Proteomes" id="UP000585665"/>
    </source>
</evidence>